<name>G9PE88_9ACTO</name>
<dbReference type="InterPro" id="IPR052532">
    <property type="entry name" value="SUA5_domain"/>
</dbReference>
<evidence type="ECO:0000313" key="3">
    <source>
        <dbReference type="Proteomes" id="UP000003822"/>
    </source>
</evidence>
<dbReference type="PROSITE" id="PS51163">
    <property type="entry name" value="YRDC"/>
    <property type="match status" value="1"/>
</dbReference>
<dbReference type="SUPFAM" id="SSF55821">
    <property type="entry name" value="YrdC/RibB"/>
    <property type="match status" value="1"/>
</dbReference>
<dbReference type="InterPro" id="IPR006070">
    <property type="entry name" value="Sua5-like_dom"/>
</dbReference>
<keyword evidence="3" id="KW-1185">Reference proteome</keyword>
<dbReference type="GO" id="GO:0003725">
    <property type="term" value="F:double-stranded RNA binding"/>
    <property type="evidence" value="ECO:0007669"/>
    <property type="project" value="InterPro"/>
</dbReference>
<sequence length="208" mass="22916">MKAMSQYIDIHPENPQARLINKVVDRLRDGGLIAYPTDSGYALACMVGNKEGMDRIRAIRQLNDKHNFTLMCSNFSQVGPVAIVGNTAFRLIKRLTPGPYTFILKGTKEVPRMTLNPKKHTLGIRIPDYPIAQSLVEALGEPLLSSTFIRPGEEEPETSGWEIHDELGHLIDIVIEGPVASTEPTTVIDLTEDVPEVLRQGAGDTSTI</sequence>
<dbReference type="Gene3D" id="3.90.870.10">
    <property type="entry name" value="DHBP synthase"/>
    <property type="match status" value="1"/>
</dbReference>
<dbReference type="AlphaFoldDB" id="G9PE88"/>
<dbReference type="HOGENOM" id="CLU_031397_3_0_11"/>
<proteinExistence type="predicted"/>
<reference evidence="2 3" key="1">
    <citation type="submission" date="2011-10" db="EMBL/GenBank/DDBJ databases">
        <title>The Genome Sequence of Actinomyces graevenitzii C83.</title>
        <authorList>
            <consortium name="The Broad Institute Genome Sequencing Platform"/>
            <consortium name="The Broad Institute Genome Sequencing Center for Infectious Disease"/>
            <person name="Earl A."/>
            <person name="Ward D."/>
            <person name="Feldgarden M."/>
            <person name="Gevers D."/>
            <person name="Sibley C.D."/>
            <person name="Field T.R."/>
            <person name="Grinwis M."/>
            <person name="Eshaghurshan C.S."/>
            <person name="Surette M.G."/>
            <person name="Young S.K."/>
            <person name="Zeng Q."/>
            <person name="Gargeya S."/>
            <person name="Fitzgerald M."/>
            <person name="Haas B."/>
            <person name="Abouelleil A."/>
            <person name="Alvarado L."/>
            <person name="Arachchi H.M."/>
            <person name="Berlin A."/>
            <person name="Brown A."/>
            <person name="Chapman S.B."/>
            <person name="Chen Z."/>
            <person name="Dunbar C."/>
            <person name="Freedman E."/>
            <person name="Gearin G."/>
            <person name="Goldberg J."/>
            <person name="Griggs A."/>
            <person name="Gujja S."/>
            <person name="Heiman D."/>
            <person name="Howarth C."/>
            <person name="Larson L."/>
            <person name="Lui A."/>
            <person name="MacDonald P.J.P."/>
            <person name="Montmayeur A."/>
            <person name="Murphy C."/>
            <person name="Neiman D."/>
            <person name="Pearson M."/>
            <person name="Priest M."/>
            <person name="Roberts A."/>
            <person name="Saif S."/>
            <person name="Shea T."/>
            <person name="Shenoy N."/>
            <person name="Sisk P."/>
            <person name="Stolte C."/>
            <person name="Sykes S."/>
            <person name="Wortman J."/>
            <person name="Nusbaum C."/>
            <person name="Birren B."/>
        </authorList>
    </citation>
    <scope>NUCLEOTIDE SEQUENCE [LARGE SCALE GENOMIC DNA]</scope>
    <source>
        <strain evidence="2 3">C83</strain>
    </source>
</reference>
<dbReference type="NCBIfam" id="TIGR00057">
    <property type="entry name" value="L-threonylcarbamoyladenylate synthase"/>
    <property type="match status" value="1"/>
</dbReference>
<dbReference type="Pfam" id="PF01300">
    <property type="entry name" value="Sua5_yciO_yrdC"/>
    <property type="match status" value="1"/>
</dbReference>
<dbReference type="Proteomes" id="UP000003822">
    <property type="component" value="Unassembled WGS sequence"/>
</dbReference>
<evidence type="ECO:0000259" key="1">
    <source>
        <dbReference type="PROSITE" id="PS51163"/>
    </source>
</evidence>
<protein>
    <submittedName>
        <fullName evidence="2">Sua5/YciO/YrdC/YwlC family protein</fullName>
    </submittedName>
</protein>
<evidence type="ECO:0000313" key="2">
    <source>
        <dbReference type="EMBL" id="EHM89068.1"/>
    </source>
</evidence>
<gene>
    <name evidence="2" type="ORF">HMPREF0045_00481</name>
</gene>
<dbReference type="InterPro" id="IPR017945">
    <property type="entry name" value="DHBP_synth_RibB-like_a/b_dom"/>
</dbReference>
<feature type="domain" description="YrdC-like" evidence="1">
    <location>
        <begin position="17"/>
        <end position="203"/>
    </location>
</feature>
<accession>G9PE88</accession>
<organism evidence="2 3">
    <name type="scientific">Actinomyces graevenitzii C83</name>
    <dbReference type="NCBI Taxonomy" id="435830"/>
    <lineage>
        <taxon>Bacteria</taxon>
        <taxon>Bacillati</taxon>
        <taxon>Actinomycetota</taxon>
        <taxon>Actinomycetes</taxon>
        <taxon>Actinomycetales</taxon>
        <taxon>Actinomycetaceae</taxon>
        <taxon>Actinomyces</taxon>
    </lineage>
</organism>
<dbReference type="PATRIC" id="fig|435830.3.peg.469"/>
<comment type="caution">
    <text evidence="2">The sequence shown here is derived from an EMBL/GenBank/DDBJ whole genome shotgun (WGS) entry which is preliminary data.</text>
</comment>
<dbReference type="PANTHER" id="PTHR42828:SF3">
    <property type="entry name" value="THREONYLCARBAMOYL-AMP SYNTHASE"/>
    <property type="match status" value="1"/>
</dbReference>
<dbReference type="EMBL" id="ACRN01000002">
    <property type="protein sequence ID" value="EHM89068.1"/>
    <property type="molecule type" value="Genomic_DNA"/>
</dbReference>
<dbReference type="eggNOG" id="COG0009">
    <property type="taxonomic scope" value="Bacteria"/>
</dbReference>
<dbReference type="PANTHER" id="PTHR42828">
    <property type="entry name" value="DHBP SYNTHASE RIBB-LIKE ALPHA/BETA DOMAIN-CONTAINING PROTEIN"/>
    <property type="match status" value="1"/>
</dbReference>